<organism evidence="2 3">
    <name type="scientific">Methylotenera mobilis (strain JLW8 / ATCC BAA-1282 / DSM 17540)</name>
    <dbReference type="NCBI Taxonomy" id="583345"/>
    <lineage>
        <taxon>Bacteria</taxon>
        <taxon>Pseudomonadati</taxon>
        <taxon>Pseudomonadota</taxon>
        <taxon>Betaproteobacteria</taxon>
        <taxon>Nitrosomonadales</taxon>
        <taxon>Methylophilaceae</taxon>
        <taxon>Methylotenera</taxon>
    </lineage>
</organism>
<dbReference type="InterPro" id="IPR000396">
    <property type="entry name" value="Pdiesterase2"/>
</dbReference>
<reference evidence="2 3" key="2">
    <citation type="journal article" date="2011" name="J. Bacteriol.">
        <title>Genomes of three methylotrophs from a single niche uncover genetic and metabolic divergence of Methylophilaceae.</title>
        <authorList>
            <person name="Lapidus A."/>
            <person name="Clum A."/>
            <person name="Labutti K."/>
            <person name="Kaluzhnaya M.G."/>
            <person name="Lim S."/>
            <person name="Beck D.A."/>
            <person name="Glavina Del Rio T."/>
            <person name="Nolan M."/>
            <person name="Mavromatis K."/>
            <person name="Huntemann M."/>
            <person name="Lucas S."/>
            <person name="Lidstrom M.E."/>
            <person name="Ivanova N."/>
            <person name="Chistoserdova L."/>
        </authorList>
    </citation>
    <scope>NUCLEOTIDE SEQUENCE [LARGE SCALE GENOMIC DNA]</scope>
    <source>
        <strain evidence="3">JLW8 / ATCC BAA-1282 / DSM 17540</strain>
    </source>
</reference>
<keyword evidence="3" id="KW-1185">Reference proteome</keyword>
<feature type="domain" description="Metallo-beta-lactamase" evidence="1">
    <location>
        <begin position="18"/>
        <end position="199"/>
    </location>
</feature>
<dbReference type="Pfam" id="PF12706">
    <property type="entry name" value="Lactamase_B_2"/>
    <property type="match status" value="1"/>
</dbReference>
<dbReference type="Gene3D" id="3.60.15.10">
    <property type="entry name" value="Ribonuclease Z/Hydroxyacylglutathione hydrolase-like"/>
    <property type="match status" value="1"/>
</dbReference>
<dbReference type="SUPFAM" id="SSF56281">
    <property type="entry name" value="Metallo-hydrolase/oxidoreductase"/>
    <property type="match status" value="1"/>
</dbReference>
<dbReference type="InterPro" id="IPR036866">
    <property type="entry name" value="RibonucZ/Hydroxyglut_hydro"/>
</dbReference>
<protein>
    <submittedName>
        <fullName evidence="2">Beta-lactamase domain protein</fullName>
    </submittedName>
</protein>
<dbReference type="AlphaFoldDB" id="C6WUB9"/>
<dbReference type="eggNOG" id="COG1234">
    <property type="taxonomic scope" value="Bacteria"/>
</dbReference>
<dbReference type="OrthoDB" id="9803916at2"/>
<name>C6WUB9_METML</name>
<dbReference type="GO" id="GO:0004115">
    <property type="term" value="F:3',5'-cyclic-AMP phosphodiesterase activity"/>
    <property type="evidence" value="ECO:0007669"/>
    <property type="project" value="InterPro"/>
</dbReference>
<evidence type="ECO:0000313" key="2">
    <source>
        <dbReference type="EMBL" id="ACT47518.1"/>
    </source>
</evidence>
<evidence type="ECO:0000259" key="1">
    <source>
        <dbReference type="SMART" id="SM00849"/>
    </source>
</evidence>
<dbReference type="PANTHER" id="PTHR42663">
    <property type="entry name" value="HYDROLASE C777.06C-RELATED-RELATED"/>
    <property type="match status" value="1"/>
</dbReference>
<dbReference type="STRING" id="583345.Mmol_0608"/>
<dbReference type="RefSeq" id="WP_015831555.1">
    <property type="nucleotide sequence ID" value="NC_012968.1"/>
</dbReference>
<proteinExistence type="predicted"/>
<accession>C6WUB9</accession>
<dbReference type="PANTHER" id="PTHR42663:SF6">
    <property type="entry name" value="HYDROLASE C777.06C-RELATED"/>
    <property type="match status" value="1"/>
</dbReference>
<dbReference type="KEGG" id="mmb:Mmol_0608"/>
<gene>
    <name evidence="2" type="ordered locus">Mmol_0608</name>
</gene>
<dbReference type="PRINTS" id="PR00388">
    <property type="entry name" value="PDIESTERASE2"/>
</dbReference>
<dbReference type="SMART" id="SM00849">
    <property type="entry name" value="Lactamase_B"/>
    <property type="match status" value="1"/>
</dbReference>
<sequence>MAQLKVLGCSGGIGGDYRTTSLLLDHDILIDAGSGVGDLSMDELLKISHIFVTHSHLDHIAFIPLLLDTVMGIRSEPITLYATQETLAILQAHIFNWKIWPDFNAIPNATAPFLRYQEIKLGQPVVLGGRTITALPVHHVVPAVGYHIKGAAHSLVYTGDTTICDALWHAVNNINHLKYLIVETAFSNSELELAVLSKHLCPSMLLQELAKLNAAHLTGALEVYITHLKPGEDAHIMREIAAGNAGLSIKALNRDQVFEL</sequence>
<evidence type="ECO:0000313" key="3">
    <source>
        <dbReference type="Proteomes" id="UP000002742"/>
    </source>
</evidence>
<dbReference type="HOGENOM" id="CLU_1060731_0_0_4"/>
<dbReference type="InterPro" id="IPR001279">
    <property type="entry name" value="Metallo-B-lactamas"/>
</dbReference>
<dbReference type="CDD" id="cd07735">
    <property type="entry name" value="class_II_PDE_MBL-fold"/>
    <property type="match status" value="1"/>
</dbReference>
<dbReference type="GO" id="GO:0006198">
    <property type="term" value="P:cAMP catabolic process"/>
    <property type="evidence" value="ECO:0007669"/>
    <property type="project" value="InterPro"/>
</dbReference>
<dbReference type="EMBL" id="CP001672">
    <property type="protein sequence ID" value="ACT47518.1"/>
    <property type="molecule type" value="Genomic_DNA"/>
</dbReference>
<reference evidence="3" key="1">
    <citation type="submission" date="2009-07" db="EMBL/GenBank/DDBJ databases">
        <title>Complete sequence of Methylotenera mobilis JLW8.</title>
        <authorList>
            <consortium name="US DOE Joint Genome Institute"/>
            <person name="Lucas S."/>
            <person name="Copeland A."/>
            <person name="Lapidus A."/>
            <person name="Glavina del Rio T."/>
            <person name="Tice H."/>
            <person name="Bruce D."/>
            <person name="Goodwin L."/>
            <person name="Pitluck S."/>
            <person name="LaButti K.M."/>
            <person name="Clum A."/>
            <person name="Larimer F."/>
            <person name="Land M."/>
            <person name="Hauser L."/>
            <person name="Kyrpides N."/>
            <person name="Mikhailova N."/>
            <person name="Kayluzhnaya M."/>
            <person name="Chistoserdova L."/>
        </authorList>
    </citation>
    <scope>NUCLEOTIDE SEQUENCE [LARGE SCALE GENOMIC DNA]</scope>
    <source>
        <strain evidence="3">JLW8 / ATCC BAA-1282 / DSM 17540</strain>
    </source>
</reference>
<dbReference type="Proteomes" id="UP000002742">
    <property type="component" value="Chromosome"/>
</dbReference>